<keyword evidence="12" id="KW-1185">Reference proteome</keyword>
<dbReference type="RefSeq" id="WP_127731533.1">
    <property type="nucleotide sequence ID" value="NZ_SACP01000017.1"/>
</dbReference>
<dbReference type="InterPro" id="IPR000531">
    <property type="entry name" value="Beta-barrel_TonB"/>
</dbReference>
<dbReference type="InterPro" id="IPR039426">
    <property type="entry name" value="TonB-dep_rcpt-like"/>
</dbReference>
<comment type="similarity">
    <text evidence="8">Belongs to the TonB-dependent receptor family.</text>
</comment>
<keyword evidence="6 8" id="KW-0472">Membrane</keyword>
<evidence type="ECO:0000256" key="3">
    <source>
        <dbReference type="ARBA" id="ARBA00022452"/>
    </source>
</evidence>
<dbReference type="GO" id="GO:0015344">
    <property type="term" value="F:siderophore uptake transmembrane transporter activity"/>
    <property type="evidence" value="ECO:0007669"/>
    <property type="project" value="TreeGrafter"/>
</dbReference>
<gene>
    <name evidence="11" type="ORF">EOE48_17700</name>
</gene>
<protein>
    <submittedName>
        <fullName evidence="11">TonB-dependent receptor</fullName>
    </submittedName>
</protein>
<dbReference type="Pfam" id="PF00593">
    <property type="entry name" value="TonB_dep_Rec_b-barrel"/>
    <property type="match status" value="1"/>
</dbReference>
<keyword evidence="11" id="KW-0675">Receptor</keyword>
<dbReference type="OrthoDB" id="9795928at2"/>
<dbReference type="AlphaFoldDB" id="A0A3S2V7D7"/>
<dbReference type="InterPro" id="IPR037066">
    <property type="entry name" value="Plug_dom_sf"/>
</dbReference>
<evidence type="ECO:0000256" key="6">
    <source>
        <dbReference type="ARBA" id="ARBA00023136"/>
    </source>
</evidence>
<dbReference type="Gene3D" id="2.170.130.10">
    <property type="entry name" value="TonB-dependent receptor, plug domain"/>
    <property type="match status" value="1"/>
</dbReference>
<dbReference type="InterPro" id="IPR012910">
    <property type="entry name" value="Plug_dom"/>
</dbReference>
<proteinExistence type="inferred from homology"/>
<evidence type="ECO:0000256" key="1">
    <source>
        <dbReference type="ARBA" id="ARBA00004571"/>
    </source>
</evidence>
<evidence type="ECO:0000313" key="12">
    <source>
        <dbReference type="Proteomes" id="UP000286997"/>
    </source>
</evidence>
<keyword evidence="2" id="KW-0813">Transport</keyword>
<feature type="domain" description="TonB-dependent receptor plug" evidence="10">
    <location>
        <begin position="65"/>
        <end position="169"/>
    </location>
</feature>
<evidence type="ECO:0000256" key="2">
    <source>
        <dbReference type="ARBA" id="ARBA00022448"/>
    </source>
</evidence>
<evidence type="ECO:0000259" key="10">
    <source>
        <dbReference type="Pfam" id="PF07715"/>
    </source>
</evidence>
<dbReference type="PANTHER" id="PTHR30069">
    <property type="entry name" value="TONB-DEPENDENT OUTER MEMBRANE RECEPTOR"/>
    <property type="match status" value="1"/>
</dbReference>
<dbReference type="GO" id="GO:0009279">
    <property type="term" value="C:cell outer membrane"/>
    <property type="evidence" value="ECO:0007669"/>
    <property type="project" value="UniProtKB-SubCell"/>
</dbReference>
<evidence type="ECO:0000313" key="11">
    <source>
        <dbReference type="EMBL" id="RVU16187.1"/>
    </source>
</evidence>
<evidence type="ECO:0000256" key="5">
    <source>
        <dbReference type="ARBA" id="ARBA00023077"/>
    </source>
</evidence>
<evidence type="ECO:0000256" key="4">
    <source>
        <dbReference type="ARBA" id="ARBA00022692"/>
    </source>
</evidence>
<dbReference type="Gene3D" id="2.40.170.20">
    <property type="entry name" value="TonB-dependent receptor, beta-barrel domain"/>
    <property type="match status" value="1"/>
</dbReference>
<sequence>MPLRPHRVLLTGTVLALLYPPPAVRAEDVRLDEIVVSSPSPIVAAPTGGRAANPFPAGVLPVVTNTFSPVTVVTGADIASAQPRTLGDALFDRPGLSATTYAPGAASRPIIRGLDTTRVRIQENGIGSQDVSDLGEDHAVPINPLVNRRIEVIRGPAALRYGSQAIGGVVSAENDRIPTFVPPNGLAAQVLGGYSSVDNGRNGAASLEAGGENVVLHLDGFRTAADSYATPLGVQRNSANESQGGTVGMSYVFDRGFVGLSFSHYDALYQIPGGGAAESRTRLDPTQDKLQAKGEYRPLDGPFAAIRFWLGGSTYRHNEIGIGEDGIDGIQATFKNRQAEGRLELQHVPVALPFGVLTGALGVQSDRRVIGTQGEGFLPPTDSRSTAGYVFEELALPTGTRFQAAGRIEGARATGLATQFPADYLPVDGADPVEAGRRRHFAPRSASFGILQDLPNDVVASLTGQYVERAPSAFELYSRGPHDATGTFEIGDANLKRERARTIEASLRRAVGPFRFDATGYVTRYTGFIYKRLTGNRCDDDFASCGTGDELDQIVYSQQNATFTGAEIAAQLDVVPVGDGFAGVEGQFDTVRATFDDGTNVPRIPPYRVGGGVFVRADGWYARLNLLHAFAHTETAPFETVTPGYNNLRAEVSYTRPLDPAVYGASEVTLGLQGSNLLDDVIRNSASFKKDEIVLPGRNVRLFLTARF</sequence>
<keyword evidence="7" id="KW-0998">Cell outer membrane</keyword>
<evidence type="ECO:0000259" key="9">
    <source>
        <dbReference type="Pfam" id="PF00593"/>
    </source>
</evidence>
<organism evidence="11 12">
    <name type="scientific">Methylobacterium oryzihabitans</name>
    <dbReference type="NCBI Taxonomy" id="2499852"/>
    <lineage>
        <taxon>Bacteria</taxon>
        <taxon>Pseudomonadati</taxon>
        <taxon>Pseudomonadota</taxon>
        <taxon>Alphaproteobacteria</taxon>
        <taxon>Hyphomicrobiales</taxon>
        <taxon>Methylobacteriaceae</taxon>
        <taxon>Methylobacterium</taxon>
    </lineage>
</organism>
<dbReference type="GO" id="GO:0044718">
    <property type="term" value="P:siderophore transmembrane transport"/>
    <property type="evidence" value="ECO:0007669"/>
    <property type="project" value="TreeGrafter"/>
</dbReference>
<dbReference type="EMBL" id="SACP01000017">
    <property type="protein sequence ID" value="RVU16187.1"/>
    <property type="molecule type" value="Genomic_DNA"/>
</dbReference>
<feature type="domain" description="TonB-dependent receptor-like beta-barrel" evidence="9">
    <location>
        <begin position="246"/>
        <end position="677"/>
    </location>
</feature>
<dbReference type="PANTHER" id="PTHR30069:SF40">
    <property type="entry name" value="TONB-DEPENDENT RECEPTOR NMB0964-RELATED"/>
    <property type="match status" value="1"/>
</dbReference>
<evidence type="ECO:0000256" key="7">
    <source>
        <dbReference type="ARBA" id="ARBA00023237"/>
    </source>
</evidence>
<comment type="subcellular location">
    <subcellularLocation>
        <location evidence="1">Cell outer membrane</location>
        <topology evidence="1">Multi-pass membrane protein</topology>
    </subcellularLocation>
</comment>
<name>A0A3S2V7D7_9HYPH</name>
<comment type="caution">
    <text evidence="11">The sequence shown here is derived from an EMBL/GenBank/DDBJ whole genome shotgun (WGS) entry which is preliminary data.</text>
</comment>
<keyword evidence="3" id="KW-1134">Transmembrane beta strand</keyword>
<evidence type="ECO:0000256" key="8">
    <source>
        <dbReference type="RuleBase" id="RU003357"/>
    </source>
</evidence>
<reference evidence="11 12" key="1">
    <citation type="submission" date="2019-01" db="EMBL/GenBank/DDBJ databases">
        <authorList>
            <person name="Chen W.-M."/>
        </authorList>
    </citation>
    <scope>NUCLEOTIDE SEQUENCE [LARGE SCALE GENOMIC DNA]</scope>
    <source>
        <strain evidence="11 12">TER-1</strain>
    </source>
</reference>
<dbReference type="SUPFAM" id="SSF56935">
    <property type="entry name" value="Porins"/>
    <property type="match status" value="1"/>
</dbReference>
<dbReference type="Pfam" id="PF07715">
    <property type="entry name" value="Plug"/>
    <property type="match status" value="1"/>
</dbReference>
<keyword evidence="5 8" id="KW-0798">TonB box</keyword>
<accession>A0A3S2V7D7</accession>
<dbReference type="Proteomes" id="UP000286997">
    <property type="component" value="Unassembled WGS sequence"/>
</dbReference>
<dbReference type="InterPro" id="IPR036942">
    <property type="entry name" value="Beta-barrel_TonB_sf"/>
</dbReference>
<keyword evidence="4" id="KW-0812">Transmembrane</keyword>